<dbReference type="InterPro" id="IPR035595">
    <property type="entry name" value="UDP_glycos_trans_CS"/>
</dbReference>
<evidence type="ECO:0000313" key="7">
    <source>
        <dbReference type="Proteomes" id="UP001159363"/>
    </source>
</evidence>
<protein>
    <recommendedName>
        <fullName evidence="5">UDP-glucuronosyltransferase</fullName>
        <ecNumber evidence="5">2.4.1.17</ecNumber>
    </recommendedName>
</protein>
<evidence type="ECO:0000313" key="6">
    <source>
        <dbReference type="EMBL" id="KAJ8881185.1"/>
    </source>
</evidence>
<accession>A0ABQ9HAD0</accession>
<comment type="subcellular location">
    <subcellularLocation>
        <location evidence="5">Membrane</location>
        <topology evidence="5">Single-pass membrane protein</topology>
    </subcellularLocation>
</comment>
<dbReference type="PROSITE" id="PS51257">
    <property type="entry name" value="PROKAR_LIPOPROTEIN"/>
    <property type="match status" value="1"/>
</dbReference>
<dbReference type="Gene3D" id="3.40.50.2000">
    <property type="entry name" value="Glycogen Phosphorylase B"/>
    <property type="match status" value="2"/>
</dbReference>
<evidence type="ECO:0000256" key="5">
    <source>
        <dbReference type="RuleBase" id="RU362059"/>
    </source>
</evidence>
<keyword evidence="5" id="KW-0732">Signal</keyword>
<comment type="catalytic activity">
    <reaction evidence="5">
        <text>glucuronate acceptor + UDP-alpha-D-glucuronate = acceptor beta-D-glucuronoside + UDP + H(+)</text>
        <dbReference type="Rhea" id="RHEA:21032"/>
        <dbReference type="ChEBI" id="CHEBI:15378"/>
        <dbReference type="ChEBI" id="CHEBI:58052"/>
        <dbReference type="ChEBI" id="CHEBI:58223"/>
        <dbReference type="ChEBI" id="CHEBI:132367"/>
        <dbReference type="ChEBI" id="CHEBI:132368"/>
        <dbReference type="EC" id="2.4.1.17"/>
    </reaction>
</comment>
<keyword evidence="2 4" id="KW-0328">Glycosyltransferase</keyword>
<dbReference type="SUPFAM" id="SSF53756">
    <property type="entry name" value="UDP-Glycosyltransferase/glycogen phosphorylase"/>
    <property type="match status" value="1"/>
</dbReference>
<reference evidence="6 7" key="1">
    <citation type="submission" date="2023-02" db="EMBL/GenBank/DDBJ databases">
        <title>LHISI_Scaffold_Assembly.</title>
        <authorList>
            <person name="Stuart O.P."/>
            <person name="Cleave R."/>
            <person name="Magrath M.J.L."/>
            <person name="Mikheyev A.S."/>
        </authorList>
    </citation>
    <scope>NUCLEOTIDE SEQUENCE [LARGE SCALE GENOMIC DNA]</scope>
    <source>
        <strain evidence="6">Daus_M_001</strain>
        <tissue evidence="6">Leg muscle</tissue>
    </source>
</reference>
<comment type="similarity">
    <text evidence="1 4">Belongs to the UDP-glycosyltransferase family.</text>
</comment>
<dbReference type="Proteomes" id="UP001159363">
    <property type="component" value="Chromosome 5"/>
</dbReference>
<dbReference type="PROSITE" id="PS00375">
    <property type="entry name" value="UDPGT"/>
    <property type="match status" value="1"/>
</dbReference>
<evidence type="ECO:0000256" key="4">
    <source>
        <dbReference type="RuleBase" id="RU003718"/>
    </source>
</evidence>
<dbReference type="InterPro" id="IPR050271">
    <property type="entry name" value="UDP-glycosyltransferase"/>
</dbReference>
<evidence type="ECO:0000256" key="1">
    <source>
        <dbReference type="ARBA" id="ARBA00009995"/>
    </source>
</evidence>
<keyword evidence="5" id="KW-1133">Transmembrane helix</keyword>
<keyword evidence="3 4" id="KW-0808">Transferase</keyword>
<dbReference type="CDD" id="cd03784">
    <property type="entry name" value="GT1_Gtf-like"/>
    <property type="match status" value="1"/>
</dbReference>
<dbReference type="EMBL" id="JARBHB010000006">
    <property type="protein sequence ID" value="KAJ8881185.1"/>
    <property type="molecule type" value="Genomic_DNA"/>
</dbReference>
<evidence type="ECO:0000256" key="2">
    <source>
        <dbReference type="ARBA" id="ARBA00022676"/>
    </source>
</evidence>
<dbReference type="PANTHER" id="PTHR48043:SF159">
    <property type="entry name" value="EG:EG0003.4 PROTEIN-RELATED"/>
    <property type="match status" value="1"/>
</dbReference>
<dbReference type="PANTHER" id="PTHR48043">
    <property type="entry name" value="EG:EG0003.4 PROTEIN-RELATED"/>
    <property type="match status" value="1"/>
</dbReference>
<dbReference type="Pfam" id="PF00201">
    <property type="entry name" value="UDPGT"/>
    <property type="match status" value="1"/>
</dbReference>
<organism evidence="6 7">
    <name type="scientific">Dryococelus australis</name>
    <dbReference type="NCBI Taxonomy" id="614101"/>
    <lineage>
        <taxon>Eukaryota</taxon>
        <taxon>Metazoa</taxon>
        <taxon>Ecdysozoa</taxon>
        <taxon>Arthropoda</taxon>
        <taxon>Hexapoda</taxon>
        <taxon>Insecta</taxon>
        <taxon>Pterygota</taxon>
        <taxon>Neoptera</taxon>
        <taxon>Polyneoptera</taxon>
        <taxon>Phasmatodea</taxon>
        <taxon>Verophasmatodea</taxon>
        <taxon>Anareolatae</taxon>
        <taxon>Phasmatidae</taxon>
        <taxon>Eurycanthinae</taxon>
        <taxon>Dryococelus</taxon>
    </lineage>
</organism>
<evidence type="ECO:0000256" key="3">
    <source>
        <dbReference type="ARBA" id="ARBA00022679"/>
    </source>
</evidence>
<dbReference type="EC" id="2.4.1.17" evidence="5"/>
<keyword evidence="7" id="KW-1185">Reference proteome</keyword>
<keyword evidence="5" id="KW-0472">Membrane</keyword>
<comment type="caution">
    <text evidence="6">The sequence shown here is derived from an EMBL/GenBank/DDBJ whole genome shotgun (WGS) entry which is preliminary data.</text>
</comment>
<name>A0ABQ9HAD0_9NEOP</name>
<sequence length="531" mass="60828">MLLGSRQGRMGCLMTSLLACLVSCAAYAEGARILAILSFPSISHQVVYRALTKELARRGHQMVVVTPDPINDPTFPNYTEIDISRTYQFFRETDFASARLAQASTYEQFTGFYTTGDAICETTMVNAKIQAMIDPNNTREHFDLVFIEWLVTPCMTAFAHRFNAPIIGLSSLPPIGVMYDSVGNPTNPSYIPEIALPYTDRNRTFFQRLHATIYNLRFDYFFQNNLLPRQDLITKRFFGSSTPYIGDLHNQVSMLFLNYLECFHNPRPNVPAVMYVNGFHINPPKQLPLDIQEFLDSAPKGAIYFSLGSNVRSDQLTAEKRSIFLETFSELRDYHVLWKWESDNLPGQPANVKVSKWMPQQDILRHPKVKVFITQGGLQSTEEAIQTKVPMLGIPFFGDQDFNTKLGEDRGVTLRLEVNDLTKETLLVALTKVIEDKSYRENMERLSALVNDQITTPMERAVWWTEYVLRHKGAKHLRTAAVDMPWYTYLLLDIVLFLLVITSLVVVLLSIAVRFILRKLELYRSQKEKTN</sequence>
<feature type="transmembrane region" description="Helical" evidence="5">
    <location>
        <begin position="486"/>
        <end position="517"/>
    </location>
</feature>
<dbReference type="InterPro" id="IPR002213">
    <property type="entry name" value="UDP_glucos_trans"/>
</dbReference>
<gene>
    <name evidence="6" type="ORF">PR048_017658</name>
</gene>
<keyword evidence="5" id="KW-0812">Transmembrane</keyword>
<feature type="chain" id="PRO_5044980547" description="UDP-glucuronosyltransferase" evidence="5">
    <location>
        <begin position="31"/>
        <end position="531"/>
    </location>
</feature>
<feature type="signal peptide" evidence="5">
    <location>
        <begin position="1"/>
        <end position="30"/>
    </location>
</feature>
<proteinExistence type="inferred from homology"/>